<dbReference type="EC" id="5.1.1.13" evidence="3"/>
<evidence type="ECO:0000313" key="5">
    <source>
        <dbReference type="EMBL" id="CDT17209.1"/>
    </source>
</evidence>
<dbReference type="AlphaFoldDB" id="A0A069AHZ5"/>
<dbReference type="InterPro" id="IPR015942">
    <property type="entry name" value="Asp/Glu/hydantoin_racemase"/>
</dbReference>
<dbReference type="InterPro" id="IPR004380">
    <property type="entry name" value="Asp_race"/>
</dbReference>
<evidence type="ECO:0000256" key="2">
    <source>
        <dbReference type="ARBA" id="ARBA00023235"/>
    </source>
</evidence>
<accession>A0A069AHZ5</accession>
<dbReference type="SUPFAM" id="SSF53681">
    <property type="entry name" value="Aspartate/glutamate racemase"/>
    <property type="match status" value="2"/>
</dbReference>
<dbReference type="Gene3D" id="3.40.50.1860">
    <property type="match status" value="2"/>
</dbReference>
<name>A0A069AHZ5_CLODI</name>
<evidence type="ECO:0000313" key="3">
    <source>
        <dbReference type="EMBL" id="CDS88061.1"/>
    </source>
</evidence>
<dbReference type="Pfam" id="PF01177">
    <property type="entry name" value="Asp_Glu_race"/>
    <property type="match status" value="1"/>
</dbReference>
<dbReference type="NCBIfam" id="TIGR00035">
    <property type="entry name" value="asp_race"/>
    <property type="match status" value="1"/>
</dbReference>
<dbReference type="PANTHER" id="PTHR21198:SF7">
    <property type="entry name" value="ASPARTATE-GLUTAMATE RACEMASE FAMILY"/>
    <property type="match status" value="1"/>
</dbReference>
<dbReference type="RefSeq" id="WP_021366806.1">
    <property type="nucleotide sequence ID" value="NZ_BBYB01000003.1"/>
</dbReference>
<dbReference type="GO" id="GO:0047689">
    <property type="term" value="F:aspartate racemase activity"/>
    <property type="evidence" value="ECO:0007669"/>
    <property type="project" value="UniProtKB-EC"/>
</dbReference>
<dbReference type="EMBL" id="LK932403">
    <property type="protein sequence ID" value="CDS88187.1"/>
    <property type="molecule type" value="Genomic_DNA"/>
</dbReference>
<dbReference type="EMBL" id="LK932517">
    <property type="protein sequence ID" value="CDS88061.1"/>
    <property type="molecule type" value="Genomic_DNA"/>
</dbReference>
<gene>
    <name evidence="4" type="primary">racX</name>
    <name evidence="5" type="ORF">BN1095_330391</name>
    <name evidence="3" type="ORF">BN1096_630174</name>
    <name evidence="4" type="ORF">BN1097_640037</name>
</gene>
<dbReference type="PROSITE" id="PS00923">
    <property type="entry name" value="ASP_GLU_RACEMASE_1"/>
    <property type="match status" value="1"/>
</dbReference>
<protein>
    <submittedName>
        <fullName evidence="4">Putative amino-acid racemase</fullName>
        <ecNumber evidence="4">5.1.1.-</ecNumber>
    </submittedName>
    <submittedName>
        <fullName evidence="3">Putative aspartate racemase RacX</fullName>
        <ecNumber evidence="3">5.1.1.13</ecNumber>
    </submittedName>
</protein>
<sequence>MNEKLIGILAGMGPRSTAPFVDLIIDECQSQYGAKYDDEFPKMMIYSLPTPFYIDRPINHELMKETIIDGLQKLESIGVNFIAMPCNSAHIYFKELKESINIPILNIVEETVKKLSTISQKVTLFSTSSTFESTIYQNGIIHNGHEFIFKDEWQIKLNNLIQNIKMDKENPHNIDIWNKLIEDVKNESIENIVIACTDLNVVLEKSYPSINIVDSSKCLAESVVNKYLKLVK</sequence>
<keyword evidence="2 3" id="KW-0413">Isomerase</keyword>
<dbReference type="InterPro" id="IPR018187">
    <property type="entry name" value="Asp/Glu_racemase_AS_1"/>
</dbReference>
<comment type="similarity">
    <text evidence="1">Belongs to the aspartate/glutamate racemases family.</text>
</comment>
<dbReference type="EMBL" id="LK932994">
    <property type="protein sequence ID" value="CDT17209.1"/>
    <property type="molecule type" value="Genomic_DNA"/>
</dbReference>
<evidence type="ECO:0000313" key="4">
    <source>
        <dbReference type="EMBL" id="CDS88187.1"/>
    </source>
</evidence>
<organism evidence="3">
    <name type="scientific">Clostridioides difficile</name>
    <name type="common">Peptoclostridium difficile</name>
    <dbReference type="NCBI Taxonomy" id="1496"/>
    <lineage>
        <taxon>Bacteria</taxon>
        <taxon>Bacillati</taxon>
        <taxon>Bacillota</taxon>
        <taxon>Clostridia</taxon>
        <taxon>Peptostreptococcales</taxon>
        <taxon>Peptostreptococcaceae</taxon>
        <taxon>Clostridioides</taxon>
    </lineage>
</organism>
<reference evidence="3" key="1">
    <citation type="submission" date="2014-07" db="EMBL/GenBank/DDBJ databases">
        <authorList>
            <person name="Monot Marc"/>
        </authorList>
    </citation>
    <scope>NUCLEOTIDE SEQUENCE</scope>
    <source>
        <strain evidence="5">7032989</strain>
        <strain evidence="4">7032994</strain>
    </source>
</reference>
<evidence type="ECO:0000256" key="1">
    <source>
        <dbReference type="ARBA" id="ARBA00007847"/>
    </source>
</evidence>
<dbReference type="PANTHER" id="PTHR21198">
    <property type="entry name" value="GLUTAMATE RACEMASE"/>
    <property type="match status" value="1"/>
</dbReference>
<dbReference type="EC" id="5.1.1.-" evidence="4"/>
<proteinExistence type="inferred from homology"/>
<dbReference type="InterPro" id="IPR001920">
    <property type="entry name" value="Asp/Glu_race"/>
</dbReference>